<evidence type="ECO:0000256" key="1">
    <source>
        <dbReference type="SAM" id="SignalP"/>
    </source>
</evidence>
<feature type="signal peptide" evidence="1">
    <location>
        <begin position="1"/>
        <end position="25"/>
    </location>
</feature>
<proteinExistence type="predicted"/>
<feature type="chain" id="PRO_5046047397" evidence="1">
    <location>
        <begin position="26"/>
        <end position="249"/>
    </location>
</feature>
<evidence type="ECO:0000313" key="3">
    <source>
        <dbReference type="Proteomes" id="UP001597118"/>
    </source>
</evidence>
<evidence type="ECO:0000313" key="2">
    <source>
        <dbReference type="EMBL" id="MFD1631798.1"/>
    </source>
</evidence>
<reference evidence="3" key="1">
    <citation type="journal article" date="2019" name="Int. J. Syst. Evol. Microbiol.">
        <title>The Global Catalogue of Microorganisms (GCM) 10K type strain sequencing project: providing services to taxonomists for standard genome sequencing and annotation.</title>
        <authorList>
            <consortium name="The Broad Institute Genomics Platform"/>
            <consortium name="The Broad Institute Genome Sequencing Center for Infectious Disease"/>
            <person name="Wu L."/>
            <person name="Ma J."/>
        </authorList>
    </citation>
    <scope>NUCLEOTIDE SEQUENCE [LARGE SCALE GENOMIC DNA]</scope>
    <source>
        <strain evidence="3">CCUG 53762</strain>
    </source>
</reference>
<dbReference type="RefSeq" id="WP_379664164.1">
    <property type="nucleotide sequence ID" value="NZ_JBHUDG010000050.1"/>
</dbReference>
<name>A0ABW4IGC6_9SPHI</name>
<organism evidence="2 3">
    <name type="scientific">Pseudopedobacter beijingensis</name>
    <dbReference type="NCBI Taxonomy" id="1207056"/>
    <lineage>
        <taxon>Bacteria</taxon>
        <taxon>Pseudomonadati</taxon>
        <taxon>Bacteroidota</taxon>
        <taxon>Sphingobacteriia</taxon>
        <taxon>Sphingobacteriales</taxon>
        <taxon>Sphingobacteriaceae</taxon>
        <taxon>Pseudopedobacter</taxon>
    </lineage>
</organism>
<dbReference type="EMBL" id="JBHUDG010000050">
    <property type="protein sequence ID" value="MFD1631798.1"/>
    <property type="molecule type" value="Genomic_DNA"/>
</dbReference>
<protein>
    <submittedName>
        <fullName evidence="2">Uncharacterized protein</fullName>
    </submittedName>
</protein>
<keyword evidence="3" id="KW-1185">Reference proteome</keyword>
<keyword evidence="1" id="KW-0732">Signal</keyword>
<comment type="caution">
    <text evidence="2">The sequence shown here is derived from an EMBL/GenBank/DDBJ whole genome shotgun (WGS) entry which is preliminary data.</text>
</comment>
<accession>A0ABW4IGC6</accession>
<gene>
    <name evidence="2" type="ORF">ACFSAH_18130</name>
</gene>
<dbReference type="Proteomes" id="UP001597118">
    <property type="component" value="Unassembled WGS sequence"/>
</dbReference>
<sequence>MRSIFSKKSALALVLTSGLTSFVYAQTIRPDALEPIEIKENAAYVQNFDGVRDGKYPSGWGAWNVGAIQQGHQQNNNPRVREAPEKENMLKLFMSGSAATTVASVYTFNKRLGFKNGRSSDVGIYASFNTSSVPASKKIKVTFDALVMRNLYGAAGGNLINALALQYRIGSTGDFKTIDEAIQNNATIRETGGIPAVQKTVSFILPDECAGKPVIQLRWITKHISGAIPEDTASLPSFAIDNFVAEVQK</sequence>